<dbReference type="InterPro" id="IPR050300">
    <property type="entry name" value="GDXG_lipolytic_enzyme"/>
</dbReference>
<evidence type="ECO:0000256" key="1">
    <source>
        <dbReference type="ARBA" id="ARBA00022801"/>
    </source>
</evidence>
<organism evidence="3 4">
    <name type="scientific">Peltaster fructicola</name>
    <dbReference type="NCBI Taxonomy" id="286661"/>
    <lineage>
        <taxon>Eukaryota</taxon>
        <taxon>Fungi</taxon>
        <taxon>Dikarya</taxon>
        <taxon>Ascomycota</taxon>
        <taxon>Pezizomycotina</taxon>
        <taxon>Dothideomycetes</taxon>
        <taxon>Dothideomycetes incertae sedis</taxon>
        <taxon>Peltaster</taxon>
    </lineage>
</organism>
<gene>
    <name evidence="3" type="ORF">AMS68_000388</name>
</gene>
<dbReference type="PANTHER" id="PTHR48081">
    <property type="entry name" value="AB HYDROLASE SUPERFAMILY PROTEIN C4A8.06C"/>
    <property type="match status" value="1"/>
</dbReference>
<proteinExistence type="predicted"/>
<feature type="domain" description="Alpha/beta hydrolase fold-3" evidence="2">
    <location>
        <begin position="99"/>
        <end position="316"/>
    </location>
</feature>
<sequence length="347" mass="38633">MAYTQEQLLAMAKPSQALVDAMRVKPFKSASGPDVTIEKMRQVRSDQLEEQRPLYPIPGPIPDEVKEVLHSVKARDGYDIPIKIYTPVKQSSSPSPLILLYHEGGWCQGDLNDEDHDARQFSRSLNAVCVNIDYRLAPEHAFPTGLNDCYDVTTWAAKTATPGHDLLPADPKAGFIVGGVSAGGNFAAVMCQTLRDENFSPPITGQYLSVASLMWHTEVPEKWQAECRSRTTSAEDPVLGNSLTGSEAFLHILQVDPKDPRFSPMLHKNLAGLPPAYFQLCGLDPLRDEGLLYARVLSEEHNTPVKVDMYEGLGHAGWFNWPELEQSKKFFADTVEGVRWLLQTRRS</sequence>
<evidence type="ECO:0000313" key="4">
    <source>
        <dbReference type="Proteomes" id="UP000503462"/>
    </source>
</evidence>
<dbReference type="GO" id="GO:0016787">
    <property type="term" value="F:hydrolase activity"/>
    <property type="evidence" value="ECO:0007669"/>
    <property type="project" value="UniProtKB-KW"/>
</dbReference>
<dbReference type="OrthoDB" id="408631at2759"/>
<dbReference type="Pfam" id="PF07859">
    <property type="entry name" value="Abhydrolase_3"/>
    <property type="match status" value="1"/>
</dbReference>
<dbReference type="Proteomes" id="UP000503462">
    <property type="component" value="Chromosome 1"/>
</dbReference>
<dbReference type="InterPro" id="IPR013094">
    <property type="entry name" value="AB_hydrolase_3"/>
</dbReference>
<dbReference type="Gene3D" id="3.40.50.1820">
    <property type="entry name" value="alpha/beta hydrolase"/>
    <property type="match status" value="1"/>
</dbReference>
<name>A0A6H0XJQ1_9PEZI</name>
<evidence type="ECO:0000259" key="2">
    <source>
        <dbReference type="Pfam" id="PF07859"/>
    </source>
</evidence>
<dbReference type="PANTHER" id="PTHR48081:SF8">
    <property type="entry name" value="ALPHA_BETA HYDROLASE FOLD-3 DOMAIN-CONTAINING PROTEIN-RELATED"/>
    <property type="match status" value="1"/>
</dbReference>
<reference evidence="3 4" key="1">
    <citation type="journal article" date="2016" name="Sci. Rep.">
        <title>Peltaster fructicola genome reveals evolution from an invasive phytopathogen to an ectophytic parasite.</title>
        <authorList>
            <person name="Xu C."/>
            <person name="Chen H."/>
            <person name="Gleason M.L."/>
            <person name="Xu J.R."/>
            <person name="Liu H."/>
            <person name="Zhang R."/>
            <person name="Sun G."/>
        </authorList>
    </citation>
    <scope>NUCLEOTIDE SEQUENCE [LARGE SCALE GENOMIC DNA]</scope>
    <source>
        <strain evidence="3 4">LNHT1506</strain>
    </source>
</reference>
<dbReference type="InterPro" id="IPR029058">
    <property type="entry name" value="AB_hydrolase_fold"/>
</dbReference>
<dbReference type="EMBL" id="CP051139">
    <property type="protein sequence ID" value="QIW94870.1"/>
    <property type="molecule type" value="Genomic_DNA"/>
</dbReference>
<dbReference type="AlphaFoldDB" id="A0A6H0XJQ1"/>
<keyword evidence="1" id="KW-0378">Hydrolase</keyword>
<keyword evidence="4" id="KW-1185">Reference proteome</keyword>
<evidence type="ECO:0000313" key="3">
    <source>
        <dbReference type="EMBL" id="QIW94870.1"/>
    </source>
</evidence>
<dbReference type="SUPFAM" id="SSF53474">
    <property type="entry name" value="alpha/beta-Hydrolases"/>
    <property type="match status" value="1"/>
</dbReference>
<protein>
    <recommendedName>
        <fullName evidence="2">Alpha/beta hydrolase fold-3 domain-containing protein</fullName>
    </recommendedName>
</protein>
<accession>A0A6H0XJQ1</accession>